<keyword evidence="1" id="KW-0233">DNA recombination</keyword>
<comment type="caution">
    <text evidence="2">The sequence shown here is derived from an EMBL/GenBank/DDBJ whole genome shotgun (WGS) entry which is preliminary data.</text>
</comment>
<evidence type="ECO:0000313" key="3">
    <source>
        <dbReference type="Proteomes" id="UP000023566"/>
    </source>
</evidence>
<evidence type="ECO:0008006" key="4">
    <source>
        <dbReference type="Google" id="ProtNLM"/>
    </source>
</evidence>
<protein>
    <recommendedName>
        <fullName evidence="4">Integrase</fullName>
    </recommendedName>
</protein>
<dbReference type="InterPro" id="IPR013762">
    <property type="entry name" value="Integrase-like_cat_sf"/>
</dbReference>
<dbReference type="Gene3D" id="1.10.443.10">
    <property type="entry name" value="Intergrase catalytic core"/>
    <property type="match status" value="1"/>
</dbReference>
<dbReference type="EMBL" id="AOTZ01000005">
    <property type="protein sequence ID" value="EZP76779.1"/>
    <property type="molecule type" value="Genomic_DNA"/>
</dbReference>
<dbReference type="InterPro" id="IPR011010">
    <property type="entry name" value="DNA_brk_join_enz"/>
</dbReference>
<reference evidence="2 3" key="1">
    <citation type="journal article" date="2014" name="Appl. Microbiol. Biotechnol.">
        <title>Transformable facultative thermophile Geobacillus stearothermophilus NUB3621 as a host strain for metabolic engineering.</title>
        <authorList>
            <person name="Blanchard K."/>
            <person name="Robic S."/>
            <person name="Matsumura I."/>
        </authorList>
    </citation>
    <scope>NUCLEOTIDE SEQUENCE [LARGE SCALE GENOMIC DNA]</scope>
    <source>
        <strain evidence="2 3">NUB3621</strain>
    </source>
</reference>
<gene>
    <name evidence="2" type="ORF">H839_09293</name>
</gene>
<keyword evidence="3" id="KW-1185">Reference proteome</keyword>
<accession>A0ABC9VEB4</accession>
<dbReference type="Proteomes" id="UP000023566">
    <property type="component" value="Chromosome"/>
</dbReference>
<dbReference type="AlphaFoldDB" id="A0ABC9VEB4"/>
<evidence type="ECO:0000313" key="2">
    <source>
        <dbReference type="EMBL" id="EZP76779.1"/>
    </source>
</evidence>
<dbReference type="GO" id="GO:0006310">
    <property type="term" value="P:DNA recombination"/>
    <property type="evidence" value="ECO:0007669"/>
    <property type="project" value="UniProtKB-KW"/>
</dbReference>
<evidence type="ECO:0000256" key="1">
    <source>
        <dbReference type="ARBA" id="ARBA00023172"/>
    </source>
</evidence>
<dbReference type="SUPFAM" id="SSF56349">
    <property type="entry name" value="DNA breaking-rejoining enzymes"/>
    <property type="match status" value="1"/>
</dbReference>
<sequence length="51" mass="5864">MKENVHAIAARLGHSSTTITNEMYIHLTNKMKSSLSEKLEVIYNEKMRNSL</sequence>
<organism evidence="2 3">
    <name type="scientific">Parageobacillus genomosp. 1</name>
    <dbReference type="NCBI Taxonomy" id="1295642"/>
    <lineage>
        <taxon>Bacteria</taxon>
        <taxon>Bacillati</taxon>
        <taxon>Bacillota</taxon>
        <taxon>Bacilli</taxon>
        <taxon>Bacillales</taxon>
        <taxon>Anoxybacillaceae</taxon>
        <taxon>Parageobacillus</taxon>
    </lineage>
</organism>
<proteinExistence type="predicted"/>
<name>A0ABC9VEB4_9BACL</name>